<dbReference type="EMBL" id="CAJVPZ010010519">
    <property type="protein sequence ID" value="CAG8620386.1"/>
    <property type="molecule type" value="Genomic_DNA"/>
</dbReference>
<sequence length="115" mass="13026">YSEGLTALDNQGSSVQIIQNKGEPLSTSTFQILQRIYRQEIDIKNIVELDLKKVSYGRGLRLCKKALNIVITNGSNKTLEDILQQFIDKQISGKDHSANKRYLTMIEENNSKIVV</sequence>
<reference evidence="1" key="1">
    <citation type="submission" date="2021-06" db="EMBL/GenBank/DDBJ databases">
        <authorList>
            <person name="Kallberg Y."/>
            <person name="Tangrot J."/>
            <person name="Rosling A."/>
        </authorList>
    </citation>
    <scope>NUCLEOTIDE SEQUENCE</scope>
    <source>
        <strain evidence="1">IN212</strain>
    </source>
</reference>
<comment type="caution">
    <text evidence="1">The sequence shown here is derived from an EMBL/GenBank/DDBJ whole genome shotgun (WGS) entry which is preliminary data.</text>
</comment>
<keyword evidence="2" id="KW-1185">Reference proteome</keyword>
<dbReference type="Proteomes" id="UP000789396">
    <property type="component" value="Unassembled WGS sequence"/>
</dbReference>
<protein>
    <submittedName>
        <fullName evidence="1">17809_t:CDS:1</fullName>
    </submittedName>
</protein>
<dbReference type="OrthoDB" id="2426087at2759"/>
<feature type="non-terminal residue" evidence="1">
    <location>
        <position position="1"/>
    </location>
</feature>
<organism evidence="1 2">
    <name type="scientific">Racocetra fulgida</name>
    <dbReference type="NCBI Taxonomy" id="60492"/>
    <lineage>
        <taxon>Eukaryota</taxon>
        <taxon>Fungi</taxon>
        <taxon>Fungi incertae sedis</taxon>
        <taxon>Mucoromycota</taxon>
        <taxon>Glomeromycotina</taxon>
        <taxon>Glomeromycetes</taxon>
        <taxon>Diversisporales</taxon>
        <taxon>Gigasporaceae</taxon>
        <taxon>Racocetra</taxon>
    </lineage>
</organism>
<name>A0A9N9GM30_9GLOM</name>
<accession>A0A9N9GM30</accession>
<dbReference type="AlphaFoldDB" id="A0A9N9GM30"/>
<evidence type="ECO:0000313" key="1">
    <source>
        <dbReference type="EMBL" id="CAG8620386.1"/>
    </source>
</evidence>
<proteinExistence type="predicted"/>
<evidence type="ECO:0000313" key="2">
    <source>
        <dbReference type="Proteomes" id="UP000789396"/>
    </source>
</evidence>
<gene>
    <name evidence="1" type="ORF">RFULGI_LOCUS7337</name>
</gene>